<reference evidence="12 13" key="1">
    <citation type="submission" date="2023-10" db="EMBL/GenBank/DDBJ databases">
        <title>Roseovarius strain S88 nov., isolated from a marine algae.</title>
        <authorList>
            <person name="Lee M.W."/>
            <person name="Lee J.K."/>
            <person name="Kim J.M."/>
            <person name="Choi D.G."/>
            <person name="Baek J.H."/>
            <person name="Bayburt H."/>
            <person name="Jung J.J."/>
            <person name="Han D.M."/>
            <person name="Jeon C.O."/>
        </authorList>
    </citation>
    <scope>NUCLEOTIDE SEQUENCE [LARGE SCALE GENOMIC DNA]</scope>
    <source>
        <strain evidence="12 13">S88</strain>
    </source>
</reference>
<evidence type="ECO:0000256" key="2">
    <source>
        <dbReference type="ARBA" id="ARBA00006464"/>
    </source>
</evidence>
<keyword evidence="8" id="KW-0270">Exopolysaccharide synthesis</keyword>
<evidence type="ECO:0000256" key="6">
    <source>
        <dbReference type="ARBA" id="ARBA00022989"/>
    </source>
</evidence>
<protein>
    <submittedName>
        <fullName evidence="12">Sugar transferase</fullName>
    </submittedName>
</protein>
<evidence type="ECO:0000256" key="5">
    <source>
        <dbReference type="ARBA" id="ARBA00022692"/>
    </source>
</evidence>
<dbReference type="RefSeq" id="WP_338550895.1">
    <property type="nucleotide sequence ID" value="NZ_CP146069.1"/>
</dbReference>
<dbReference type="EMBL" id="CP146069">
    <property type="protein sequence ID" value="WWR48071.1"/>
    <property type="molecule type" value="Genomic_DNA"/>
</dbReference>
<evidence type="ECO:0000256" key="7">
    <source>
        <dbReference type="ARBA" id="ARBA00023136"/>
    </source>
</evidence>
<organism evidence="12 13">
    <name type="scientific">Roseovarius phycicola</name>
    <dbReference type="NCBI Taxonomy" id="3080976"/>
    <lineage>
        <taxon>Bacteria</taxon>
        <taxon>Pseudomonadati</taxon>
        <taxon>Pseudomonadota</taxon>
        <taxon>Alphaproteobacteria</taxon>
        <taxon>Rhodobacterales</taxon>
        <taxon>Roseobacteraceae</taxon>
        <taxon>Roseovarius</taxon>
    </lineage>
</organism>
<dbReference type="InterPro" id="IPR003362">
    <property type="entry name" value="Bact_transf"/>
</dbReference>
<name>A0ABZ2HJ39_9RHOB</name>
<feature type="region of interest" description="Disordered" evidence="9">
    <location>
        <begin position="1"/>
        <end position="22"/>
    </location>
</feature>
<keyword evidence="4 12" id="KW-0808">Transferase</keyword>
<accession>A0ABZ2HJ39</accession>
<dbReference type="Pfam" id="PF02397">
    <property type="entry name" value="Bac_transf"/>
    <property type="match status" value="1"/>
</dbReference>
<evidence type="ECO:0000256" key="8">
    <source>
        <dbReference type="ARBA" id="ARBA00023169"/>
    </source>
</evidence>
<keyword evidence="5 10" id="KW-0812">Transmembrane</keyword>
<evidence type="ECO:0000256" key="1">
    <source>
        <dbReference type="ARBA" id="ARBA00004236"/>
    </source>
</evidence>
<dbReference type="PANTHER" id="PTHR30576:SF4">
    <property type="entry name" value="UNDECAPRENYL-PHOSPHATE GALACTOSE PHOSPHOTRANSFERASE"/>
    <property type="match status" value="1"/>
</dbReference>
<gene>
    <name evidence="12" type="ORF">RZ517_07855</name>
</gene>
<comment type="similarity">
    <text evidence="2">Belongs to the bacterial sugar transferase family.</text>
</comment>
<keyword evidence="3" id="KW-1003">Cell membrane</keyword>
<evidence type="ECO:0000313" key="12">
    <source>
        <dbReference type="EMBL" id="WWR48071.1"/>
    </source>
</evidence>
<dbReference type="GO" id="GO:0016740">
    <property type="term" value="F:transferase activity"/>
    <property type="evidence" value="ECO:0007669"/>
    <property type="project" value="UniProtKB-KW"/>
</dbReference>
<evidence type="ECO:0000259" key="11">
    <source>
        <dbReference type="Pfam" id="PF02397"/>
    </source>
</evidence>
<keyword evidence="7 10" id="KW-0472">Membrane</keyword>
<dbReference type="Proteomes" id="UP001364156">
    <property type="component" value="Chromosome"/>
</dbReference>
<evidence type="ECO:0000256" key="9">
    <source>
        <dbReference type="SAM" id="MobiDB-lite"/>
    </source>
</evidence>
<keyword evidence="6 10" id="KW-1133">Transmembrane helix</keyword>
<proteinExistence type="inferred from homology"/>
<feature type="transmembrane region" description="Helical" evidence="10">
    <location>
        <begin position="37"/>
        <end position="62"/>
    </location>
</feature>
<keyword evidence="13" id="KW-1185">Reference proteome</keyword>
<feature type="compositionally biased region" description="Basic and acidic residues" evidence="9">
    <location>
        <begin position="1"/>
        <end position="14"/>
    </location>
</feature>
<evidence type="ECO:0000256" key="4">
    <source>
        <dbReference type="ARBA" id="ARBA00022679"/>
    </source>
</evidence>
<evidence type="ECO:0000256" key="10">
    <source>
        <dbReference type="SAM" id="Phobius"/>
    </source>
</evidence>
<evidence type="ECO:0000256" key="3">
    <source>
        <dbReference type="ARBA" id="ARBA00022475"/>
    </source>
</evidence>
<evidence type="ECO:0000313" key="13">
    <source>
        <dbReference type="Proteomes" id="UP001364156"/>
    </source>
</evidence>
<feature type="domain" description="Bacterial sugar transferase" evidence="11">
    <location>
        <begin position="32"/>
        <end position="224"/>
    </location>
</feature>
<dbReference type="PANTHER" id="PTHR30576">
    <property type="entry name" value="COLANIC BIOSYNTHESIS UDP-GLUCOSE LIPID CARRIER TRANSFERASE"/>
    <property type="match status" value="1"/>
</dbReference>
<comment type="subcellular location">
    <subcellularLocation>
        <location evidence="1">Cell membrane</location>
    </subcellularLocation>
</comment>
<sequence>MNSCRAKVEADEPHLNTAPENDVNVPVGGGIKRVFDVAFSLVAVLSTLPFFVVLPLIIMVVSPGPILFAHTRVGYGGTPFPCLKFRTMVPNADQMLKEHLASNPEAQAEWDQHRKLKNDPRIIPLVGNLMRRLSFDELPQFFNVLRGDMSVVGPRPLTVDEVKDYGEAARRYQAARPGITGLWQVSGRSDISFRERIELDCRYVATCNLTSDMRLIAKTIGVLLNGRGAY</sequence>